<dbReference type="VEuPathDB" id="FungiDB:H257_08107"/>
<organism evidence="1 2">
    <name type="scientific">Aphanomyces astaci</name>
    <name type="common">Crayfish plague agent</name>
    <dbReference type="NCBI Taxonomy" id="112090"/>
    <lineage>
        <taxon>Eukaryota</taxon>
        <taxon>Sar</taxon>
        <taxon>Stramenopiles</taxon>
        <taxon>Oomycota</taxon>
        <taxon>Saprolegniomycetes</taxon>
        <taxon>Saprolegniales</taxon>
        <taxon>Verrucalvaceae</taxon>
        <taxon>Aphanomyces</taxon>
    </lineage>
</organism>
<accession>A0A397ENM7</accession>
<dbReference type="PANTHER" id="PTHR45023:SF4">
    <property type="entry name" value="GLYCINE-RICH PROTEIN-RELATED"/>
    <property type="match status" value="1"/>
</dbReference>
<dbReference type="EMBL" id="QUTE01014904">
    <property type="protein sequence ID" value="RHZ01173.1"/>
    <property type="molecule type" value="Genomic_DNA"/>
</dbReference>
<dbReference type="Proteomes" id="UP000266196">
    <property type="component" value="Unassembled WGS sequence"/>
</dbReference>
<sequence length="255" mass="28222">MARGEAWDTEEDVQLAKSWLAISGDPAIGAAQKSSDLIKRVYAHWLAHKSTVRHGDRSPQAIISRWKKVCPMLSSFNATVVQALKSIPSGWNEDGVISNELYAIADAKLHGVERTTILACWQIVRDAPKWRVEVEMVQGKRKAVELQRPGGGKHAKAVKQAPVALDALHARFVKASEKKASNMAKRHQLAKLKFMFQVFAQDPQSEDAVLFHTQLRANLVLRARQLQTSSVANVARSLEAEESAEDDVDAIDANE</sequence>
<evidence type="ECO:0000313" key="1">
    <source>
        <dbReference type="EMBL" id="RHZ01173.1"/>
    </source>
</evidence>
<reference evidence="1 2" key="1">
    <citation type="submission" date="2018-08" db="EMBL/GenBank/DDBJ databases">
        <title>Aphanomyces genome sequencing and annotation.</title>
        <authorList>
            <person name="Minardi D."/>
            <person name="Oidtmann B."/>
            <person name="Van Der Giezen M."/>
            <person name="Studholme D.J."/>
        </authorList>
    </citation>
    <scope>NUCLEOTIDE SEQUENCE [LARGE SCALE GENOMIC DNA]</scope>
    <source>
        <strain evidence="1 2">197901</strain>
    </source>
</reference>
<gene>
    <name evidence="1" type="ORF">DYB31_014233</name>
</gene>
<proteinExistence type="predicted"/>
<dbReference type="PANTHER" id="PTHR45023">
    <property type="match status" value="1"/>
</dbReference>
<comment type="caution">
    <text evidence="1">The sequence shown here is derived from an EMBL/GenBank/DDBJ whole genome shotgun (WGS) entry which is preliminary data.</text>
</comment>
<evidence type="ECO:0000313" key="2">
    <source>
        <dbReference type="Proteomes" id="UP000266196"/>
    </source>
</evidence>
<evidence type="ECO:0008006" key="3">
    <source>
        <dbReference type="Google" id="ProtNLM"/>
    </source>
</evidence>
<protein>
    <recommendedName>
        <fullName evidence="3">No apical meristem-associated C-terminal domain-containing protein</fullName>
    </recommendedName>
</protein>
<name>A0A397ENM7_APHAT</name>
<dbReference type="AlphaFoldDB" id="A0A397ENM7"/>